<dbReference type="Pfam" id="PF06985">
    <property type="entry name" value="HET"/>
    <property type="match status" value="1"/>
</dbReference>
<organism evidence="2 3">
    <name type="scientific">Scleroderma citrinum Foug A</name>
    <dbReference type="NCBI Taxonomy" id="1036808"/>
    <lineage>
        <taxon>Eukaryota</taxon>
        <taxon>Fungi</taxon>
        <taxon>Dikarya</taxon>
        <taxon>Basidiomycota</taxon>
        <taxon>Agaricomycotina</taxon>
        <taxon>Agaricomycetes</taxon>
        <taxon>Agaricomycetidae</taxon>
        <taxon>Boletales</taxon>
        <taxon>Sclerodermatineae</taxon>
        <taxon>Sclerodermataceae</taxon>
        <taxon>Scleroderma</taxon>
    </lineage>
</organism>
<dbReference type="PANTHER" id="PTHR10622">
    <property type="entry name" value="HET DOMAIN-CONTAINING PROTEIN"/>
    <property type="match status" value="1"/>
</dbReference>
<dbReference type="InParanoid" id="A0A0C3EC07"/>
<evidence type="ECO:0000259" key="1">
    <source>
        <dbReference type="Pfam" id="PF06985"/>
    </source>
</evidence>
<dbReference type="PANTHER" id="PTHR10622:SF10">
    <property type="entry name" value="HET DOMAIN-CONTAINING PROTEIN"/>
    <property type="match status" value="1"/>
</dbReference>
<feature type="domain" description="Heterokaryon incompatibility" evidence="1">
    <location>
        <begin position="39"/>
        <end position="138"/>
    </location>
</feature>
<dbReference type="EMBL" id="KN822022">
    <property type="protein sequence ID" value="KIM65481.1"/>
    <property type="molecule type" value="Genomic_DNA"/>
</dbReference>
<dbReference type="AlphaFoldDB" id="A0A0C3EC07"/>
<reference evidence="2 3" key="1">
    <citation type="submission" date="2014-04" db="EMBL/GenBank/DDBJ databases">
        <authorList>
            <consortium name="DOE Joint Genome Institute"/>
            <person name="Kuo A."/>
            <person name="Kohler A."/>
            <person name="Nagy L.G."/>
            <person name="Floudas D."/>
            <person name="Copeland A."/>
            <person name="Barry K.W."/>
            <person name="Cichocki N."/>
            <person name="Veneault-Fourrey C."/>
            <person name="LaButti K."/>
            <person name="Lindquist E.A."/>
            <person name="Lipzen A."/>
            <person name="Lundell T."/>
            <person name="Morin E."/>
            <person name="Murat C."/>
            <person name="Sun H."/>
            <person name="Tunlid A."/>
            <person name="Henrissat B."/>
            <person name="Grigoriev I.V."/>
            <person name="Hibbett D.S."/>
            <person name="Martin F."/>
            <person name="Nordberg H.P."/>
            <person name="Cantor M.N."/>
            <person name="Hua S.X."/>
        </authorList>
    </citation>
    <scope>NUCLEOTIDE SEQUENCE [LARGE SCALE GENOMIC DNA]</scope>
    <source>
        <strain evidence="2 3">Foug A</strain>
    </source>
</reference>
<protein>
    <recommendedName>
        <fullName evidence="1">Heterokaryon incompatibility domain-containing protein</fullName>
    </recommendedName>
</protein>
<evidence type="ECO:0000313" key="3">
    <source>
        <dbReference type="Proteomes" id="UP000053989"/>
    </source>
</evidence>
<dbReference type="STRING" id="1036808.A0A0C3EC07"/>
<name>A0A0C3EC07_9AGAM</name>
<evidence type="ECO:0000313" key="2">
    <source>
        <dbReference type="EMBL" id="KIM65481.1"/>
    </source>
</evidence>
<dbReference type="HOGENOM" id="CLU_000288_138_12_1"/>
<keyword evidence="3" id="KW-1185">Reference proteome</keyword>
<reference evidence="3" key="2">
    <citation type="submission" date="2015-01" db="EMBL/GenBank/DDBJ databases">
        <title>Evolutionary Origins and Diversification of the Mycorrhizal Mutualists.</title>
        <authorList>
            <consortium name="DOE Joint Genome Institute"/>
            <consortium name="Mycorrhizal Genomics Consortium"/>
            <person name="Kohler A."/>
            <person name="Kuo A."/>
            <person name="Nagy L.G."/>
            <person name="Floudas D."/>
            <person name="Copeland A."/>
            <person name="Barry K.W."/>
            <person name="Cichocki N."/>
            <person name="Veneault-Fourrey C."/>
            <person name="LaButti K."/>
            <person name="Lindquist E.A."/>
            <person name="Lipzen A."/>
            <person name="Lundell T."/>
            <person name="Morin E."/>
            <person name="Murat C."/>
            <person name="Riley R."/>
            <person name="Ohm R."/>
            <person name="Sun H."/>
            <person name="Tunlid A."/>
            <person name="Henrissat B."/>
            <person name="Grigoriev I.V."/>
            <person name="Hibbett D.S."/>
            <person name="Martin F."/>
        </authorList>
    </citation>
    <scope>NUCLEOTIDE SEQUENCE [LARGE SCALE GENOMIC DNA]</scope>
    <source>
        <strain evidence="3">Foug A</strain>
    </source>
</reference>
<dbReference type="OrthoDB" id="5122891at2759"/>
<dbReference type="Proteomes" id="UP000053989">
    <property type="component" value="Unassembled WGS sequence"/>
</dbReference>
<proteinExistence type="predicted"/>
<dbReference type="InterPro" id="IPR010730">
    <property type="entry name" value="HET"/>
</dbReference>
<gene>
    <name evidence="2" type="ORF">SCLCIDRAFT_1212208</name>
</gene>
<accession>A0A0C3EC07</accession>
<sequence length="711" mass="81795">MRLINVKTFIEREQAISKGGRVDRRTKVLEFRDDETTTYAILSHRWTDQRGETTEADYDEVMELVKMEKDKQDEVRRRIGYRKIFDCCKQAKRDGYEWLWVDTCCIDKRSSAELSEAINSMYRWYENLRVCYAYLHDGRYPNSNGWPEWFSRSWTLQEMIAPSTVQFFNKDWQHIGDKRTLAHTLADITHVPHYILTDGISSNRPCVAQIMSWAADRTTTRVEDKAYSLLGLLDANIPMVYGEGEKAFHRLQLEIIRMSNDQSIFAWSFNEDNGRTGSILADDPSFFRGCHRMELMDPNEFIRFLKRDILEEELPSIDKDQLGVFPITDRGIQFWLFLHPCADSDSVFAAWLPCRCGSSFPPVVISLASWKTNYYRYFSSLCGRFPIARTPQFRQLYLRYQDTPHHNAIFEIEDDAIVESGLTYCGRFPSKLSGNVLTLTSSDPLCIKVYSDSQSGCRFAVGIGQCFGQDWIHFVSEVPASGCPWKRYAGKAYKKQTILIVTCCLMIRDSPSKWRDRFPLLVDGVSMKFSPAPNGIKLGDYGHFTNSKNFHCEGNIFADIRSFASKAAITPRQHKIHQKHKTNDSDSDHLMVYQYIGDFCVTGSAITLYKPLGLSTPSNHNFHSLLTCLSTRLTNKYLVTRVVQCEAVPYSRRHWQANYRAGTCTRHLRSVSNSARNSCIPLCILQSHLFGTEMIRGFLQISATLAAKHRA</sequence>